<dbReference type="InterPro" id="IPR036890">
    <property type="entry name" value="HATPase_C_sf"/>
</dbReference>
<dbReference type="GO" id="GO:0046983">
    <property type="term" value="F:protein dimerization activity"/>
    <property type="evidence" value="ECO:0007669"/>
    <property type="project" value="InterPro"/>
</dbReference>
<dbReference type="InterPro" id="IPR050482">
    <property type="entry name" value="Sensor_HK_TwoCompSys"/>
</dbReference>
<dbReference type="Gene3D" id="2.60.40.10">
    <property type="entry name" value="Immunoglobulins"/>
    <property type="match status" value="1"/>
</dbReference>
<dbReference type="Pfam" id="PF07730">
    <property type="entry name" value="HisKA_3"/>
    <property type="match status" value="1"/>
</dbReference>
<dbReference type="GO" id="GO:0000155">
    <property type="term" value="F:phosphorelay sensor kinase activity"/>
    <property type="evidence" value="ECO:0007669"/>
    <property type="project" value="InterPro"/>
</dbReference>
<keyword evidence="6" id="KW-1133">Transmembrane helix</keyword>
<evidence type="ECO:0000313" key="10">
    <source>
        <dbReference type="Proteomes" id="UP000600139"/>
    </source>
</evidence>
<keyword evidence="6" id="KW-0472">Membrane</keyword>
<dbReference type="Pfam" id="PF13385">
    <property type="entry name" value="Laminin_G_3"/>
    <property type="match status" value="1"/>
</dbReference>
<evidence type="ECO:0000313" key="9">
    <source>
        <dbReference type="EMBL" id="MBK1816680.1"/>
    </source>
</evidence>
<keyword evidence="5" id="KW-1015">Disulfide bond</keyword>
<keyword evidence="10" id="KW-1185">Reference proteome</keyword>
<dbReference type="SUPFAM" id="SSF49899">
    <property type="entry name" value="Concanavalin A-like lectins/glucanases"/>
    <property type="match status" value="1"/>
</dbReference>
<evidence type="ECO:0000256" key="3">
    <source>
        <dbReference type="ARBA" id="ARBA00022777"/>
    </source>
</evidence>
<proteinExistence type="predicted"/>
<dbReference type="InterPro" id="IPR013783">
    <property type="entry name" value="Ig-like_fold"/>
</dbReference>
<evidence type="ECO:0000256" key="2">
    <source>
        <dbReference type="ARBA" id="ARBA00022729"/>
    </source>
</evidence>
<dbReference type="AlphaFoldDB" id="A0A934VC10"/>
<evidence type="ECO:0000259" key="8">
    <source>
        <dbReference type="SMART" id="SM00560"/>
    </source>
</evidence>
<feature type="chain" id="PRO_5037228477" description="LamG-like jellyroll fold domain-containing protein" evidence="7">
    <location>
        <begin position="27"/>
        <end position="849"/>
    </location>
</feature>
<dbReference type="Gene3D" id="1.20.5.1930">
    <property type="match status" value="1"/>
</dbReference>
<keyword evidence="2 7" id="KW-0732">Signal</keyword>
<dbReference type="GO" id="GO:0016020">
    <property type="term" value="C:membrane"/>
    <property type="evidence" value="ECO:0007669"/>
    <property type="project" value="InterPro"/>
</dbReference>
<accession>A0A934VC10</accession>
<dbReference type="PANTHER" id="PTHR24421">
    <property type="entry name" value="NITRATE/NITRITE SENSOR PROTEIN NARX-RELATED"/>
    <property type="match status" value="1"/>
</dbReference>
<dbReference type="Gene3D" id="2.60.120.200">
    <property type="match status" value="1"/>
</dbReference>
<dbReference type="CDD" id="cd16917">
    <property type="entry name" value="HATPase_UhpB-NarQ-NarX-like"/>
    <property type="match status" value="1"/>
</dbReference>
<sequence length="849" mass="92166">MKSTARDMLKVLIVAAGLSATGLSSAAPAFLPYKADPNTLHLWHFDEPAPPFEDAGAIPTALRGMLNGAHAGEKSLEGFGSAVSFAHTPEDEPGIDRPYGPILLAKPELDNTGKDNVNAPFPVMGPDGAFTIEAIVRLDVLPANSPSYAADIVTMDDDNQANRVFLFRIEKPGFLSFVPIAGDAVRGGGLATIPTTGRHAIRTGEWFHVAVTYDGNENASDNLKLYWTRLDSAEQSANLIGRGTLTADLRRELGDFAIGNSGKFNQLGPFEYFPGCIDEVRISSIARRPYDFFFVSPEEKARAIDLLAATRPLQMQVGLTLHQVYVNESMVLRPQSGVPLVLGPGTHRLDFDFGFPVGELADPVAVKCRLEGLDEEWNPTARGMTLTWEMLGEGNVLLGRTVFSTTRSSPGWESDVVDSPMRRRTEPLYVPEGTRRLRVIMSSGAPDTTGCWVIDDLALTRSGKPETNLWVNGDFGRGERTDQIGGIPAGWTRGGSEPAIARLMLADAPALGLLDAEQSHSGLWTCSQALPVRPSKGGETFLISWSEAFNVISGAALHATYMNVPSGKYTFRAIAVTDHPLNRTTQLAFPIVIRQPYWKQAWFMPLVVAGIVVVIGWGLFLNYQRRSRHRLSIIRMSNAVERDRARIARDMHDDLGTRVSLLKHAASVVRQAIDRDPSKARGQAVRLESAATDLVWAMDGLVWAVNPSNDTLEHLAGHLSGLAQEIFREAPVTLRISIPTDLPAVALRSDFRHHFSLAVKEALHNILKHAGPCEASLQLLVEGGTLAAFINDTGAGFDLDNPDAGNGLLNLLSRAREMGGTCEMDSAPGKGTRVVLRCPLPKVPVLLNS</sequence>
<keyword evidence="1" id="KW-0808">Transferase</keyword>
<dbReference type="SMART" id="SM00560">
    <property type="entry name" value="LamGL"/>
    <property type="match status" value="1"/>
</dbReference>
<keyword evidence="6" id="KW-0812">Transmembrane</keyword>
<evidence type="ECO:0000256" key="4">
    <source>
        <dbReference type="ARBA" id="ARBA00023012"/>
    </source>
</evidence>
<dbReference type="InterPro" id="IPR013320">
    <property type="entry name" value="ConA-like_dom_sf"/>
</dbReference>
<dbReference type="Gene3D" id="3.30.565.10">
    <property type="entry name" value="Histidine kinase-like ATPase, C-terminal domain"/>
    <property type="match status" value="1"/>
</dbReference>
<dbReference type="RefSeq" id="WP_200351610.1">
    <property type="nucleotide sequence ID" value="NZ_BAABHZ010000006.1"/>
</dbReference>
<name>A0A934VC10_9BACT</name>
<evidence type="ECO:0000256" key="7">
    <source>
        <dbReference type="SAM" id="SignalP"/>
    </source>
</evidence>
<dbReference type="InterPro" id="IPR011712">
    <property type="entry name" value="Sig_transdc_His_kin_sub3_dim/P"/>
</dbReference>
<dbReference type="Proteomes" id="UP000600139">
    <property type="component" value="Unassembled WGS sequence"/>
</dbReference>
<dbReference type="InterPro" id="IPR003594">
    <property type="entry name" value="HATPase_dom"/>
</dbReference>
<feature type="transmembrane region" description="Helical" evidence="6">
    <location>
        <begin position="602"/>
        <end position="623"/>
    </location>
</feature>
<comment type="caution">
    <text evidence="9">The sequence shown here is derived from an EMBL/GenBank/DDBJ whole genome shotgun (WGS) entry which is preliminary data.</text>
</comment>
<keyword evidence="4" id="KW-0902">Two-component regulatory system</keyword>
<dbReference type="Pfam" id="PF02518">
    <property type="entry name" value="HATPase_c"/>
    <property type="match status" value="1"/>
</dbReference>
<feature type="domain" description="LamG-like jellyroll fold" evidence="8">
    <location>
        <begin position="128"/>
        <end position="290"/>
    </location>
</feature>
<keyword evidence="3" id="KW-0418">Kinase</keyword>
<reference evidence="9" key="1">
    <citation type="submission" date="2021-01" db="EMBL/GenBank/DDBJ databases">
        <title>Modified the classification status of verrucomicrobia.</title>
        <authorList>
            <person name="Feng X."/>
        </authorList>
    </citation>
    <scope>NUCLEOTIDE SEQUENCE</scope>
    <source>
        <strain evidence="9">JCM 18052</strain>
    </source>
</reference>
<evidence type="ECO:0000256" key="6">
    <source>
        <dbReference type="SAM" id="Phobius"/>
    </source>
</evidence>
<dbReference type="InterPro" id="IPR006558">
    <property type="entry name" value="LamG-like"/>
</dbReference>
<feature type="signal peptide" evidence="7">
    <location>
        <begin position="1"/>
        <end position="26"/>
    </location>
</feature>
<dbReference type="EMBL" id="JAENIK010000011">
    <property type="protein sequence ID" value="MBK1816680.1"/>
    <property type="molecule type" value="Genomic_DNA"/>
</dbReference>
<evidence type="ECO:0000256" key="1">
    <source>
        <dbReference type="ARBA" id="ARBA00022679"/>
    </source>
</evidence>
<evidence type="ECO:0000256" key="5">
    <source>
        <dbReference type="ARBA" id="ARBA00023157"/>
    </source>
</evidence>
<gene>
    <name evidence="9" type="ORF">JIN84_13725</name>
</gene>
<dbReference type="SUPFAM" id="SSF55874">
    <property type="entry name" value="ATPase domain of HSP90 chaperone/DNA topoisomerase II/histidine kinase"/>
    <property type="match status" value="1"/>
</dbReference>
<organism evidence="9 10">
    <name type="scientific">Luteolibacter yonseiensis</name>
    <dbReference type="NCBI Taxonomy" id="1144680"/>
    <lineage>
        <taxon>Bacteria</taxon>
        <taxon>Pseudomonadati</taxon>
        <taxon>Verrucomicrobiota</taxon>
        <taxon>Verrucomicrobiia</taxon>
        <taxon>Verrucomicrobiales</taxon>
        <taxon>Verrucomicrobiaceae</taxon>
        <taxon>Luteolibacter</taxon>
    </lineage>
</organism>
<protein>
    <recommendedName>
        <fullName evidence="8">LamG-like jellyroll fold domain-containing protein</fullName>
    </recommendedName>
</protein>